<keyword evidence="3" id="KW-1185">Reference proteome</keyword>
<feature type="compositionally biased region" description="Low complexity" evidence="1">
    <location>
        <begin position="1"/>
        <end position="24"/>
    </location>
</feature>
<dbReference type="EMBL" id="UYWW01000745">
    <property type="protein sequence ID" value="VDM09215.1"/>
    <property type="molecule type" value="Genomic_DNA"/>
</dbReference>
<gene>
    <name evidence="2" type="ORF">WBA_LOCUS2601</name>
</gene>
<reference evidence="2 3" key="1">
    <citation type="submission" date="2018-11" db="EMBL/GenBank/DDBJ databases">
        <authorList>
            <consortium name="Pathogen Informatics"/>
        </authorList>
    </citation>
    <scope>NUCLEOTIDE SEQUENCE [LARGE SCALE GENOMIC DNA]</scope>
</reference>
<sequence>MFESGSVARSSSSNSRSSSSGSGNYCHSPATMDSITPRSVAYIHGRPTGIIMLVRINLECFYYIPVEVNNKP</sequence>
<evidence type="ECO:0000313" key="2">
    <source>
        <dbReference type="EMBL" id="VDM09215.1"/>
    </source>
</evidence>
<protein>
    <submittedName>
        <fullName evidence="2">Uncharacterized protein</fullName>
    </submittedName>
</protein>
<feature type="region of interest" description="Disordered" evidence="1">
    <location>
        <begin position="1"/>
        <end position="32"/>
    </location>
</feature>
<name>A0A3P7FIN0_WUCBA</name>
<proteinExistence type="predicted"/>
<dbReference type="AlphaFoldDB" id="A0A3P7FIN0"/>
<accession>A0A3P7FIN0</accession>
<dbReference type="InParanoid" id="A0A3P7FIN0"/>
<organism evidence="2 3">
    <name type="scientific">Wuchereria bancrofti</name>
    <dbReference type="NCBI Taxonomy" id="6293"/>
    <lineage>
        <taxon>Eukaryota</taxon>
        <taxon>Metazoa</taxon>
        <taxon>Ecdysozoa</taxon>
        <taxon>Nematoda</taxon>
        <taxon>Chromadorea</taxon>
        <taxon>Rhabditida</taxon>
        <taxon>Spirurina</taxon>
        <taxon>Spiruromorpha</taxon>
        <taxon>Filarioidea</taxon>
        <taxon>Onchocercidae</taxon>
        <taxon>Wuchereria</taxon>
    </lineage>
</organism>
<evidence type="ECO:0000256" key="1">
    <source>
        <dbReference type="SAM" id="MobiDB-lite"/>
    </source>
</evidence>
<evidence type="ECO:0000313" key="3">
    <source>
        <dbReference type="Proteomes" id="UP000270924"/>
    </source>
</evidence>
<dbReference type="Proteomes" id="UP000270924">
    <property type="component" value="Unassembled WGS sequence"/>
</dbReference>